<dbReference type="PANTHER" id="PTHR38655:SF1">
    <property type="entry name" value="SIMILAR TO RIKEN CDNA 4930524B15"/>
    <property type="match status" value="1"/>
</dbReference>
<dbReference type="Bgee" id="ENSECAG00000015624">
    <property type="expression patterns" value="Expressed in testis"/>
</dbReference>
<keyword evidence="3" id="KW-1185">Reference proteome</keyword>
<dbReference type="PANTHER" id="PTHR38655">
    <property type="entry name" value="SIMILAR TO RIKEN CDNA 4930524B15"/>
    <property type="match status" value="1"/>
</dbReference>
<dbReference type="PaxDb" id="9796-ENSECAP00000013196"/>
<accession>F6T762</accession>
<gene>
    <name evidence="4" type="primary">C14H5orf47</name>
    <name evidence="2" type="synonym">C5orf47</name>
</gene>
<name>F6T762_HORSE</name>
<feature type="compositionally biased region" description="Pro residues" evidence="1">
    <location>
        <begin position="56"/>
        <end position="66"/>
    </location>
</feature>
<protein>
    <submittedName>
        <fullName evidence="2">Chromosome 14 C5orf47 homolog</fullName>
    </submittedName>
</protein>
<dbReference type="InterPro" id="IPR031464">
    <property type="entry name" value="DUF4680"/>
</dbReference>
<dbReference type="HOGENOM" id="CLU_189560_0_0_1"/>
<organism evidence="2 3">
    <name type="scientific">Equus caballus</name>
    <name type="common">Horse</name>
    <dbReference type="NCBI Taxonomy" id="9796"/>
    <lineage>
        <taxon>Eukaryota</taxon>
        <taxon>Metazoa</taxon>
        <taxon>Chordata</taxon>
        <taxon>Craniata</taxon>
        <taxon>Vertebrata</taxon>
        <taxon>Euteleostomi</taxon>
        <taxon>Mammalia</taxon>
        <taxon>Eutheria</taxon>
        <taxon>Laurasiatheria</taxon>
        <taxon>Perissodactyla</taxon>
        <taxon>Equidae</taxon>
        <taxon>Equus</taxon>
    </lineage>
</organism>
<evidence type="ECO:0000313" key="2">
    <source>
        <dbReference type="Ensembl" id="ENSECAP00000013196.2"/>
    </source>
</evidence>
<evidence type="ECO:0000313" key="3">
    <source>
        <dbReference type="Proteomes" id="UP000002281"/>
    </source>
</evidence>
<reference evidence="2 3" key="1">
    <citation type="journal article" date="2009" name="Science">
        <title>Genome sequence, comparative analysis, and population genetics of the domestic horse.</title>
        <authorList>
            <consortium name="Broad Institute Genome Sequencing Platform"/>
            <consortium name="Broad Institute Whole Genome Assembly Team"/>
            <person name="Wade C.M."/>
            <person name="Giulotto E."/>
            <person name="Sigurdsson S."/>
            <person name="Zoli M."/>
            <person name="Gnerre S."/>
            <person name="Imsland F."/>
            <person name="Lear T.L."/>
            <person name="Adelson D.L."/>
            <person name="Bailey E."/>
            <person name="Bellone R.R."/>
            <person name="Bloecker H."/>
            <person name="Distl O."/>
            <person name="Edgar R.C."/>
            <person name="Garber M."/>
            <person name="Leeb T."/>
            <person name="Mauceli E."/>
            <person name="MacLeod J.N."/>
            <person name="Penedo M.C.T."/>
            <person name="Raison J.M."/>
            <person name="Sharpe T."/>
            <person name="Vogel J."/>
            <person name="Andersson L."/>
            <person name="Antczak D.F."/>
            <person name="Biagi T."/>
            <person name="Binns M.M."/>
            <person name="Chowdhary B.P."/>
            <person name="Coleman S.J."/>
            <person name="Della Valle G."/>
            <person name="Fryc S."/>
            <person name="Guerin G."/>
            <person name="Hasegawa T."/>
            <person name="Hill E.W."/>
            <person name="Jurka J."/>
            <person name="Kiialainen A."/>
            <person name="Lindgren G."/>
            <person name="Liu J."/>
            <person name="Magnani E."/>
            <person name="Mickelson J.R."/>
            <person name="Murray J."/>
            <person name="Nergadze S.G."/>
            <person name="Onofrio R."/>
            <person name="Pedroni S."/>
            <person name="Piras M.F."/>
            <person name="Raudsepp T."/>
            <person name="Rocchi M."/>
            <person name="Roeed K.H."/>
            <person name="Ryder O.A."/>
            <person name="Searle S."/>
            <person name="Skow L."/>
            <person name="Swinburne J.E."/>
            <person name="Syvaenen A.C."/>
            <person name="Tozaki T."/>
            <person name="Valberg S.J."/>
            <person name="Vaudin M."/>
            <person name="White J.R."/>
            <person name="Zody M.C."/>
            <person name="Lander E.S."/>
            <person name="Lindblad-Toh K."/>
        </authorList>
    </citation>
    <scope>NUCLEOTIDE SEQUENCE [LARGE SCALE GENOMIC DNA]</scope>
    <source>
        <strain evidence="2 3">Thoroughbred</strain>
    </source>
</reference>
<dbReference type="Pfam" id="PF15730">
    <property type="entry name" value="DUF4680"/>
    <property type="match status" value="1"/>
</dbReference>
<dbReference type="AlphaFoldDB" id="F6T762"/>
<feature type="compositionally biased region" description="Low complexity" evidence="1">
    <location>
        <begin position="67"/>
        <end position="86"/>
    </location>
</feature>
<dbReference type="OrthoDB" id="9392174at2759"/>
<dbReference type="Ensembl" id="ENSECAT00000016337.3">
    <property type="protein sequence ID" value="ENSECAP00000013196.2"/>
    <property type="gene ID" value="ENSECAG00000015624.3"/>
</dbReference>
<proteinExistence type="predicted"/>
<dbReference type="GeneTree" id="ENSGT00640000091672"/>
<reference evidence="2" key="2">
    <citation type="submission" date="2025-08" db="UniProtKB">
        <authorList>
            <consortium name="Ensembl"/>
        </authorList>
    </citation>
    <scope>IDENTIFICATION</scope>
    <source>
        <strain evidence="2">Thoroughbred</strain>
    </source>
</reference>
<feature type="region of interest" description="Disordered" evidence="1">
    <location>
        <begin position="34"/>
        <end position="88"/>
    </location>
</feature>
<sequence length="168" mass="18050">MAAAGGGRTRPPAACVYVARFGAHRCGGVLQLGGRRSPGLGATCSRAGAPDGGGRPPGPGPRPPAAPSDEPASSAQSSPAPAARAGLTQKNLAKKFDFPIPLNEASKILKKKKKVLAWNRVYKVISRMLEENEKYRLRLKRQQLSSERSTHLWICLPKKIMKSLKMEL</sequence>
<evidence type="ECO:0000256" key="1">
    <source>
        <dbReference type="SAM" id="MobiDB-lite"/>
    </source>
</evidence>
<evidence type="ECO:0000313" key="4">
    <source>
        <dbReference type="VGNC" id="VGNC:107987"/>
    </source>
</evidence>
<dbReference type="VGNC" id="VGNC:107987">
    <property type="gene designation" value="C14H5orf47"/>
</dbReference>
<dbReference type="Proteomes" id="UP000002281">
    <property type="component" value="Chromosome 14"/>
</dbReference>
<reference evidence="2" key="3">
    <citation type="submission" date="2025-09" db="UniProtKB">
        <authorList>
            <consortium name="Ensembl"/>
        </authorList>
    </citation>
    <scope>IDENTIFICATION</scope>
    <source>
        <strain evidence="2">Thoroughbred</strain>
    </source>
</reference>
<dbReference type="InParanoid" id="F6T762"/>
<dbReference type="OMA" id="GAGCRQE"/>
<dbReference type="STRING" id="9796.ENSECAP00000013196"/>